<sequence length="81" mass="9051">MRSLFVLAFIALLAQAQQNCKHYTTCKQLRGSPFYQLCIPTTCAEKESTGTTGCGPNEFCKSGACRETTQMKECWTRCCPK</sequence>
<evidence type="ECO:0000313" key="2">
    <source>
        <dbReference type="Proteomes" id="UP000472372"/>
    </source>
</evidence>
<protein>
    <submittedName>
        <fullName evidence="1">Uncharacterized protein</fullName>
    </submittedName>
</protein>
<evidence type="ECO:0000313" key="1">
    <source>
        <dbReference type="EMBL" id="CAE7179942.1"/>
    </source>
</evidence>
<name>A0A6S6WBU6_9PLEO</name>
<gene>
    <name evidence="1" type="ORF">PTTW11_06681</name>
</gene>
<dbReference type="EMBL" id="HG992981">
    <property type="protein sequence ID" value="CAE7179942.1"/>
    <property type="molecule type" value="Genomic_DNA"/>
</dbReference>
<organism evidence="1 2">
    <name type="scientific">Pyrenophora teres f. teres</name>
    <dbReference type="NCBI Taxonomy" id="97479"/>
    <lineage>
        <taxon>Eukaryota</taxon>
        <taxon>Fungi</taxon>
        <taxon>Dikarya</taxon>
        <taxon>Ascomycota</taxon>
        <taxon>Pezizomycotina</taxon>
        <taxon>Dothideomycetes</taxon>
        <taxon>Pleosporomycetidae</taxon>
        <taxon>Pleosporales</taxon>
        <taxon>Pleosporineae</taxon>
        <taxon>Pleosporaceae</taxon>
        <taxon>Pyrenophora</taxon>
    </lineage>
</organism>
<dbReference type="AlphaFoldDB" id="A0A6S6WBU6"/>
<dbReference type="Proteomes" id="UP000472372">
    <property type="component" value="Chromosome 5"/>
</dbReference>
<reference evidence="1" key="1">
    <citation type="submission" date="2021-02" db="EMBL/GenBank/DDBJ databases">
        <authorList>
            <person name="Syme A R."/>
            <person name="Syme A R."/>
            <person name="Moolhuijzen P."/>
        </authorList>
    </citation>
    <scope>NUCLEOTIDE SEQUENCE</scope>
    <source>
        <strain evidence="1">W1-1</strain>
    </source>
</reference>
<proteinExistence type="predicted"/>
<accession>A0A6S6WBU6</accession>